<evidence type="ECO:0000256" key="3">
    <source>
        <dbReference type="ARBA" id="ARBA00022723"/>
    </source>
</evidence>
<evidence type="ECO:0000256" key="9">
    <source>
        <dbReference type="ARBA" id="ARBA00023163"/>
    </source>
</evidence>
<dbReference type="EMBL" id="CAJVCH010162297">
    <property type="protein sequence ID" value="CAG7728347.1"/>
    <property type="molecule type" value="Genomic_DNA"/>
</dbReference>
<evidence type="ECO:0000256" key="12">
    <source>
        <dbReference type="SAM" id="MobiDB-lite"/>
    </source>
</evidence>
<dbReference type="Pfam" id="PF13912">
    <property type="entry name" value="zf-C2H2_6"/>
    <property type="match status" value="1"/>
</dbReference>
<feature type="domain" description="C2H2-type" evidence="13">
    <location>
        <begin position="132"/>
        <end position="160"/>
    </location>
</feature>
<keyword evidence="10" id="KW-0539">Nucleus</keyword>
<keyword evidence="8" id="KW-0238">DNA-binding</keyword>
<feature type="region of interest" description="Disordered" evidence="12">
    <location>
        <begin position="235"/>
        <end position="255"/>
    </location>
</feature>
<evidence type="ECO:0000256" key="10">
    <source>
        <dbReference type="ARBA" id="ARBA00023242"/>
    </source>
</evidence>
<proteinExistence type="predicted"/>
<feature type="region of interest" description="Disordered" evidence="12">
    <location>
        <begin position="1"/>
        <end position="44"/>
    </location>
</feature>
<feature type="domain" description="C2H2-type" evidence="13">
    <location>
        <begin position="282"/>
        <end position="309"/>
    </location>
</feature>
<dbReference type="PROSITE" id="PS50157">
    <property type="entry name" value="ZINC_FINGER_C2H2_2"/>
    <property type="match status" value="7"/>
</dbReference>
<feature type="domain" description="C2H2-type" evidence="13">
    <location>
        <begin position="408"/>
        <end position="431"/>
    </location>
</feature>
<protein>
    <recommendedName>
        <fullName evidence="13">C2H2-type domain-containing protein</fullName>
    </recommendedName>
</protein>
<feature type="domain" description="C2H2-type" evidence="13">
    <location>
        <begin position="310"/>
        <end position="337"/>
    </location>
</feature>
<dbReference type="GO" id="GO:0003677">
    <property type="term" value="F:DNA binding"/>
    <property type="evidence" value="ECO:0007669"/>
    <property type="project" value="UniProtKB-KW"/>
</dbReference>
<dbReference type="PANTHER" id="PTHR23234:SF10">
    <property type="entry name" value="RIKEN CDNA 6720489N17 GENE-RELATED"/>
    <property type="match status" value="1"/>
</dbReference>
<keyword evidence="3" id="KW-0479">Metal-binding</keyword>
<comment type="subcellular location">
    <subcellularLocation>
        <location evidence="2">Nucleus</location>
    </subcellularLocation>
</comment>
<dbReference type="Proteomes" id="UP000708208">
    <property type="component" value="Unassembled WGS sequence"/>
</dbReference>
<evidence type="ECO:0000256" key="8">
    <source>
        <dbReference type="ARBA" id="ARBA00023125"/>
    </source>
</evidence>
<organism evidence="14 15">
    <name type="scientific">Allacma fusca</name>
    <dbReference type="NCBI Taxonomy" id="39272"/>
    <lineage>
        <taxon>Eukaryota</taxon>
        <taxon>Metazoa</taxon>
        <taxon>Ecdysozoa</taxon>
        <taxon>Arthropoda</taxon>
        <taxon>Hexapoda</taxon>
        <taxon>Collembola</taxon>
        <taxon>Symphypleona</taxon>
        <taxon>Sminthuridae</taxon>
        <taxon>Allacma</taxon>
    </lineage>
</organism>
<reference evidence="14" key="1">
    <citation type="submission" date="2021-06" db="EMBL/GenBank/DDBJ databases">
        <authorList>
            <person name="Hodson N. C."/>
            <person name="Mongue J. A."/>
            <person name="Jaron S. K."/>
        </authorList>
    </citation>
    <scope>NUCLEOTIDE SEQUENCE</scope>
</reference>
<dbReference type="FunFam" id="3.30.160.60:FF:000097">
    <property type="entry name" value="Zinc finger protein"/>
    <property type="match status" value="1"/>
</dbReference>
<evidence type="ECO:0000256" key="6">
    <source>
        <dbReference type="ARBA" id="ARBA00022833"/>
    </source>
</evidence>
<feature type="domain" description="C2H2-type" evidence="13">
    <location>
        <begin position="338"/>
        <end position="365"/>
    </location>
</feature>
<keyword evidence="4" id="KW-0677">Repeat</keyword>
<evidence type="ECO:0000313" key="15">
    <source>
        <dbReference type="Proteomes" id="UP000708208"/>
    </source>
</evidence>
<keyword evidence="5 11" id="KW-0863">Zinc-finger</keyword>
<dbReference type="Pfam" id="PF13894">
    <property type="entry name" value="zf-C2H2_4"/>
    <property type="match status" value="1"/>
</dbReference>
<keyword evidence="15" id="KW-1185">Reference proteome</keyword>
<dbReference type="InterPro" id="IPR050758">
    <property type="entry name" value="Znf_C2H2-type"/>
</dbReference>
<comment type="caution">
    <text evidence="14">The sequence shown here is derived from an EMBL/GenBank/DDBJ whole genome shotgun (WGS) entry which is preliminary data.</text>
</comment>
<evidence type="ECO:0000313" key="14">
    <source>
        <dbReference type="EMBL" id="CAG7728347.1"/>
    </source>
</evidence>
<dbReference type="PROSITE" id="PS00028">
    <property type="entry name" value="ZINC_FINGER_C2H2_1"/>
    <property type="match status" value="6"/>
</dbReference>
<dbReference type="GO" id="GO:0005634">
    <property type="term" value="C:nucleus"/>
    <property type="evidence" value="ECO:0007669"/>
    <property type="project" value="UniProtKB-SubCell"/>
</dbReference>
<gene>
    <name evidence="14" type="ORF">AFUS01_LOCUS17133</name>
</gene>
<evidence type="ECO:0000256" key="2">
    <source>
        <dbReference type="ARBA" id="ARBA00004123"/>
    </source>
</evidence>
<feature type="domain" description="C2H2-type" evidence="13">
    <location>
        <begin position="162"/>
        <end position="189"/>
    </location>
</feature>
<keyword evidence="6" id="KW-0862">Zinc</keyword>
<dbReference type="Pfam" id="PF00096">
    <property type="entry name" value="zf-C2H2"/>
    <property type="match status" value="3"/>
</dbReference>
<feature type="non-terminal residue" evidence="14">
    <location>
        <position position="431"/>
    </location>
</feature>
<dbReference type="GO" id="GO:0008270">
    <property type="term" value="F:zinc ion binding"/>
    <property type="evidence" value="ECO:0007669"/>
    <property type="project" value="UniProtKB-KW"/>
</dbReference>
<dbReference type="AlphaFoldDB" id="A0A8J2K181"/>
<evidence type="ECO:0000256" key="5">
    <source>
        <dbReference type="ARBA" id="ARBA00022771"/>
    </source>
</evidence>
<keyword evidence="9" id="KW-0804">Transcription</keyword>
<feature type="compositionally biased region" description="Polar residues" evidence="12">
    <location>
        <begin position="235"/>
        <end position="248"/>
    </location>
</feature>
<dbReference type="SMART" id="SM00355">
    <property type="entry name" value="ZnF_C2H2"/>
    <property type="match status" value="7"/>
</dbReference>
<name>A0A8J2K181_9HEXA</name>
<feature type="compositionally biased region" description="Basic and acidic residues" evidence="12">
    <location>
        <begin position="1"/>
        <end position="18"/>
    </location>
</feature>
<evidence type="ECO:0000259" key="13">
    <source>
        <dbReference type="PROSITE" id="PS50157"/>
    </source>
</evidence>
<dbReference type="PANTHER" id="PTHR23234">
    <property type="entry name" value="ZNF44 PROTEIN"/>
    <property type="match status" value="1"/>
</dbReference>
<dbReference type="FunFam" id="3.30.160.60:FF:000325">
    <property type="entry name" value="ZFP90 zinc finger protein"/>
    <property type="match status" value="1"/>
</dbReference>
<accession>A0A8J2K181</accession>
<dbReference type="InterPro" id="IPR013087">
    <property type="entry name" value="Znf_C2H2_type"/>
</dbReference>
<evidence type="ECO:0000256" key="11">
    <source>
        <dbReference type="PROSITE-ProRule" id="PRU00042"/>
    </source>
</evidence>
<evidence type="ECO:0000256" key="7">
    <source>
        <dbReference type="ARBA" id="ARBA00023015"/>
    </source>
</evidence>
<evidence type="ECO:0000256" key="4">
    <source>
        <dbReference type="ARBA" id="ARBA00022737"/>
    </source>
</evidence>
<dbReference type="OrthoDB" id="6077919at2759"/>
<dbReference type="FunFam" id="3.30.160.60:FF:000322">
    <property type="entry name" value="GDNF-inducible zinc finger protein 1"/>
    <property type="match status" value="1"/>
</dbReference>
<feature type="domain" description="C2H2-type" evidence="13">
    <location>
        <begin position="187"/>
        <end position="210"/>
    </location>
</feature>
<keyword evidence="7" id="KW-0805">Transcription regulation</keyword>
<comment type="function">
    <text evidence="1">May be involved in transcriptional regulation.</text>
</comment>
<evidence type="ECO:0000256" key="1">
    <source>
        <dbReference type="ARBA" id="ARBA00003767"/>
    </source>
</evidence>
<sequence length="431" mass="48030">ETPKLKENETPKLKETETPKQNGNKVPTLKETETLKQNGNEAPALKETVISALQKIGSLETGSPASKPEKPKSVIIIPPKPQEALKPTTELVTAGPTLEKQIKKAIIKPNKDRPAATKPKKRRKVRFASMSFKCKQCSRSYSSKSALRAHAKRVHYLSQPSLECNYCSKIFFTAQERMAHEKLHVKHNCPCCKQRFATSGNLMAHIKSVHPLAAKISNGSTPASCSTLLEGSQRQSADQSKPQINSGLAQECSDSPKGVWEFGCDTDIGKRNDKRKEVPRGFQCSFCNKSFRLKLTLKVHERIHTGVRPYKCPECPQAFTQSHVLTEHYRTHTGEKPHSCSFCGKKFSHKSSYNVHVKAHQKNGHGKISGKFDDVNVQNHAEDSVRKFKSLELAEGITQTLSSGLLVYICDMCKLTFDYRVDANGHSMVHA</sequence>